<dbReference type="GO" id="GO:0005829">
    <property type="term" value="C:cytosol"/>
    <property type="evidence" value="ECO:0007669"/>
    <property type="project" value="TreeGrafter"/>
</dbReference>
<dbReference type="InterPro" id="IPR051159">
    <property type="entry name" value="Hexapeptide_acetyltransf"/>
</dbReference>
<keyword evidence="4" id="KW-1185">Reference proteome</keyword>
<organism evidence="3 4">
    <name type="scientific">Marispirochaeta aestuarii</name>
    <dbReference type="NCBI Taxonomy" id="1963862"/>
    <lineage>
        <taxon>Bacteria</taxon>
        <taxon>Pseudomonadati</taxon>
        <taxon>Spirochaetota</taxon>
        <taxon>Spirochaetia</taxon>
        <taxon>Spirochaetales</taxon>
        <taxon>Spirochaetaceae</taxon>
        <taxon>Marispirochaeta</taxon>
    </lineage>
</organism>
<dbReference type="CDD" id="cd04647">
    <property type="entry name" value="LbH_MAT_like"/>
    <property type="match status" value="1"/>
</dbReference>
<dbReference type="GO" id="GO:0008374">
    <property type="term" value="F:O-acyltransferase activity"/>
    <property type="evidence" value="ECO:0007669"/>
    <property type="project" value="TreeGrafter"/>
</dbReference>
<proteinExistence type="inferred from homology"/>
<reference evidence="3 4" key="1">
    <citation type="submission" date="2017-03" db="EMBL/GenBank/DDBJ databases">
        <title>Draft Genome sequence of Marispirochaeta sp. strain JC444.</title>
        <authorList>
            <person name="Shivani Y."/>
            <person name="Subhash Y."/>
            <person name="Sasikala C."/>
            <person name="Ramana C."/>
        </authorList>
    </citation>
    <scope>NUCLEOTIDE SEQUENCE [LARGE SCALE GENOMIC DNA]</scope>
    <source>
        <strain evidence="3 4">JC444</strain>
    </source>
</reference>
<comment type="similarity">
    <text evidence="1">Belongs to the transferase hexapeptide repeat family.</text>
</comment>
<dbReference type="Gene3D" id="2.160.10.10">
    <property type="entry name" value="Hexapeptide repeat proteins"/>
    <property type="match status" value="1"/>
</dbReference>
<dbReference type="SUPFAM" id="SSF51161">
    <property type="entry name" value="Trimeric LpxA-like enzymes"/>
    <property type="match status" value="1"/>
</dbReference>
<dbReference type="InterPro" id="IPR011004">
    <property type="entry name" value="Trimer_LpxA-like_sf"/>
</dbReference>
<evidence type="ECO:0000313" key="4">
    <source>
        <dbReference type="Proteomes" id="UP000192343"/>
    </source>
</evidence>
<dbReference type="STRING" id="1963862.B4O97_15905"/>
<dbReference type="OrthoDB" id="9782926at2"/>
<dbReference type="RefSeq" id="WP_083052348.1">
    <property type="nucleotide sequence ID" value="NZ_MWQY01000021.1"/>
</dbReference>
<comment type="caution">
    <text evidence="3">The sequence shown here is derived from an EMBL/GenBank/DDBJ whole genome shotgun (WGS) entry which is preliminary data.</text>
</comment>
<dbReference type="PANTHER" id="PTHR23416:SF23">
    <property type="entry name" value="ACETYLTRANSFERASE C18B11.09C-RELATED"/>
    <property type="match status" value="1"/>
</dbReference>
<name>A0A1Y1RUD7_9SPIO</name>
<dbReference type="AlphaFoldDB" id="A0A1Y1RUD7"/>
<evidence type="ECO:0008006" key="5">
    <source>
        <dbReference type="Google" id="ProtNLM"/>
    </source>
</evidence>
<dbReference type="PANTHER" id="PTHR23416">
    <property type="entry name" value="SIALIC ACID SYNTHASE-RELATED"/>
    <property type="match status" value="1"/>
</dbReference>
<keyword evidence="2" id="KW-0808">Transferase</keyword>
<evidence type="ECO:0000256" key="2">
    <source>
        <dbReference type="ARBA" id="ARBA00022679"/>
    </source>
</evidence>
<dbReference type="Proteomes" id="UP000192343">
    <property type="component" value="Unassembled WGS sequence"/>
</dbReference>
<protein>
    <recommendedName>
        <fullName evidence="5">Acetyltransferase</fullName>
    </recommendedName>
</protein>
<dbReference type="EMBL" id="MWQY01000021">
    <property type="protein sequence ID" value="ORC32642.1"/>
    <property type="molecule type" value="Genomic_DNA"/>
</dbReference>
<sequence>MKDKPWLITKSNPVKVFGFFTSLKKDLFSHRGIYEYIESVFRETPGYLGRYFRYRIVSHFFAAAGKSIMIDPGNRFKFPYKIRLGDNVGIASGCMFQAGGGIEIGENTIFGPGVKIWTVNHLFKDLEIPILQQGFEGKPVVIGADCWIGADSFIKPGTVIPEGCVVFPKSVVGKMFIKPYSVLSGNPAKVVGPRSRIGAFMGWGSGLKKEKEPDAG</sequence>
<gene>
    <name evidence="3" type="ORF">B4O97_15905</name>
</gene>
<accession>A0A1Y1RUD7</accession>
<evidence type="ECO:0000256" key="1">
    <source>
        <dbReference type="ARBA" id="ARBA00007274"/>
    </source>
</evidence>
<evidence type="ECO:0000313" key="3">
    <source>
        <dbReference type="EMBL" id="ORC32642.1"/>
    </source>
</evidence>